<evidence type="ECO:0000313" key="15">
    <source>
        <dbReference type="Proteomes" id="UP000324194"/>
    </source>
</evidence>
<dbReference type="OrthoDB" id="15218at2"/>
<evidence type="ECO:0000256" key="7">
    <source>
        <dbReference type="ARBA" id="ARBA00022801"/>
    </source>
</evidence>
<keyword evidence="7 12" id="KW-0378">Hydrolase</keyword>
<gene>
    <name evidence="14" type="primary">htpX_2</name>
    <name evidence="12" type="synonym">htpX</name>
    <name evidence="14" type="ORF">AQUSIP_26160</name>
</gene>
<keyword evidence="12" id="KW-0346">Stress response</keyword>
<dbReference type="KEGG" id="asip:AQUSIP_26160"/>
<dbReference type="InterPro" id="IPR050083">
    <property type="entry name" value="HtpX_protease"/>
</dbReference>
<keyword evidence="15" id="KW-1185">Reference proteome</keyword>
<dbReference type="CDD" id="cd07335">
    <property type="entry name" value="M48B_HtpX_like"/>
    <property type="match status" value="1"/>
</dbReference>
<organism evidence="14 15">
    <name type="scientific">Aquicella siphonis</name>
    <dbReference type="NCBI Taxonomy" id="254247"/>
    <lineage>
        <taxon>Bacteria</taxon>
        <taxon>Pseudomonadati</taxon>
        <taxon>Pseudomonadota</taxon>
        <taxon>Gammaproteobacteria</taxon>
        <taxon>Legionellales</taxon>
        <taxon>Coxiellaceae</taxon>
        <taxon>Aquicella</taxon>
    </lineage>
</organism>
<keyword evidence="8 12" id="KW-0862">Zinc</keyword>
<dbReference type="EMBL" id="LR699120">
    <property type="protein sequence ID" value="VVC77289.1"/>
    <property type="molecule type" value="Genomic_DNA"/>
</dbReference>
<feature type="transmembrane region" description="Helical" evidence="12">
    <location>
        <begin position="7"/>
        <end position="30"/>
    </location>
</feature>
<dbReference type="EC" id="3.4.24.-" evidence="12"/>
<keyword evidence="11 12" id="KW-0472">Membrane</keyword>
<dbReference type="GO" id="GO:0008270">
    <property type="term" value="F:zinc ion binding"/>
    <property type="evidence" value="ECO:0007669"/>
    <property type="project" value="UniProtKB-UniRule"/>
</dbReference>
<dbReference type="HAMAP" id="MF_00188">
    <property type="entry name" value="Pept_M48_protease_HtpX"/>
    <property type="match status" value="1"/>
</dbReference>
<keyword evidence="10 12" id="KW-0482">Metalloprotease</keyword>
<protein>
    <recommendedName>
        <fullName evidence="12">Protease HtpX</fullName>
        <ecNumber evidence="12">3.4.24.-</ecNumber>
    </recommendedName>
    <alternativeName>
        <fullName evidence="12">Heat shock protein HtpX</fullName>
    </alternativeName>
</protein>
<evidence type="ECO:0000256" key="3">
    <source>
        <dbReference type="ARBA" id="ARBA00022475"/>
    </source>
</evidence>
<keyword evidence="3 12" id="KW-1003">Cell membrane</keyword>
<evidence type="ECO:0000256" key="9">
    <source>
        <dbReference type="ARBA" id="ARBA00022989"/>
    </source>
</evidence>
<dbReference type="Gene3D" id="3.30.2010.10">
    <property type="entry name" value="Metalloproteases ('zincins'), catalytic domain"/>
    <property type="match status" value="1"/>
</dbReference>
<accession>A0A5E4PJM7</accession>
<feature type="active site" evidence="12">
    <location>
        <position position="149"/>
    </location>
</feature>
<evidence type="ECO:0000256" key="8">
    <source>
        <dbReference type="ARBA" id="ARBA00022833"/>
    </source>
</evidence>
<comment type="cofactor">
    <cofactor evidence="12">
        <name>Zn(2+)</name>
        <dbReference type="ChEBI" id="CHEBI:29105"/>
    </cofactor>
    <text evidence="12">Binds 1 zinc ion per subunit.</text>
</comment>
<evidence type="ECO:0000256" key="11">
    <source>
        <dbReference type="ARBA" id="ARBA00023136"/>
    </source>
</evidence>
<dbReference type="GO" id="GO:0004222">
    <property type="term" value="F:metalloendopeptidase activity"/>
    <property type="evidence" value="ECO:0007669"/>
    <property type="project" value="UniProtKB-UniRule"/>
</dbReference>
<dbReference type="NCBIfam" id="NF003965">
    <property type="entry name" value="PRK05457.1"/>
    <property type="match status" value="1"/>
</dbReference>
<evidence type="ECO:0000256" key="5">
    <source>
        <dbReference type="ARBA" id="ARBA00022692"/>
    </source>
</evidence>
<evidence type="ECO:0000256" key="1">
    <source>
        <dbReference type="ARBA" id="ARBA00004651"/>
    </source>
</evidence>
<reference evidence="14 15" key="1">
    <citation type="submission" date="2019-08" db="EMBL/GenBank/DDBJ databases">
        <authorList>
            <person name="Guy L."/>
        </authorList>
    </citation>
    <scope>NUCLEOTIDE SEQUENCE [LARGE SCALE GENOMIC DNA]</scope>
    <source>
        <strain evidence="14 15">SGT-108</strain>
    </source>
</reference>
<dbReference type="InterPro" id="IPR001915">
    <property type="entry name" value="Peptidase_M48"/>
</dbReference>
<evidence type="ECO:0000256" key="10">
    <source>
        <dbReference type="ARBA" id="ARBA00023049"/>
    </source>
</evidence>
<keyword evidence="6 12" id="KW-0479">Metal-binding</keyword>
<feature type="transmembrane region" description="Helical" evidence="12">
    <location>
        <begin position="167"/>
        <end position="187"/>
    </location>
</feature>
<comment type="similarity">
    <text evidence="2 12">Belongs to the peptidase M48B family.</text>
</comment>
<dbReference type="GO" id="GO:0006508">
    <property type="term" value="P:proteolysis"/>
    <property type="evidence" value="ECO:0007669"/>
    <property type="project" value="UniProtKB-KW"/>
</dbReference>
<evidence type="ECO:0000256" key="2">
    <source>
        <dbReference type="ARBA" id="ARBA00009779"/>
    </source>
</evidence>
<proteinExistence type="inferred from homology"/>
<dbReference type="RefSeq" id="WP_148340740.1">
    <property type="nucleotide sequence ID" value="NZ_LR699120.1"/>
</dbReference>
<name>A0A5E4PJM7_9COXI</name>
<keyword evidence="9 12" id="KW-1133">Transmembrane helix</keyword>
<keyword evidence="4 12" id="KW-0645">Protease</keyword>
<comment type="subcellular location">
    <subcellularLocation>
        <location evidence="1 12">Cell membrane</location>
        <topology evidence="1 12">Multi-pass membrane protein</topology>
    </subcellularLocation>
</comment>
<feature type="domain" description="Peptidase M48" evidence="13">
    <location>
        <begin position="82"/>
        <end position="296"/>
    </location>
</feature>
<evidence type="ECO:0000256" key="12">
    <source>
        <dbReference type="HAMAP-Rule" id="MF_00188"/>
    </source>
</evidence>
<feature type="binding site" evidence="12">
    <location>
        <position position="148"/>
    </location>
    <ligand>
        <name>Zn(2+)</name>
        <dbReference type="ChEBI" id="CHEBI:29105"/>
        <note>catalytic</note>
    </ligand>
</feature>
<feature type="transmembrane region" description="Helical" evidence="12">
    <location>
        <begin position="199"/>
        <end position="224"/>
    </location>
</feature>
<feature type="binding site" evidence="12">
    <location>
        <position position="229"/>
    </location>
    <ligand>
        <name>Zn(2+)</name>
        <dbReference type="ChEBI" id="CHEBI:29105"/>
        <note>catalytic</note>
    </ligand>
</feature>
<keyword evidence="5 12" id="KW-0812">Transmembrane</keyword>
<evidence type="ECO:0000259" key="13">
    <source>
        <dbReference type="Pfam" id="PF01435"/>
    </source>
</evidence>
<sequence length="298" mass="32569">MFKRVFLFIATNILVIGTISILVSALGLHSYLTSRGIDYTKLALFCGIWGMGGAFISLFMSKFIAKTAMGVVIINPNNATREEHYLLEIIYSLANKAGLKTMPEVGIYHSPELNAFATGPTRNNALVAVSSGLLSSMNRDEVEAVLGHEISHIANGDMVTMTLIQGVVNAFALFLSRIIAYVISITMARGDDKEGDISYMAYSVLTLVFDILFTLLGSILVAAFSRWREYRADAGGSKLAGRNKMIAALMRLQTASGIEDDRAPVLAALKISRQSGWLDIFSTHPPLEKRIARLQEAR</sequence>
<dbReference type="AlphaFoldDB" id="A0A5E4PJM7"/>
<feature type="transmembrane region" description="Helical" evidence="12">
    <location>
        <begin position="42"/>
        <end position="60"/>
    </location>
</feature>
<dbReference type="Pfam" id="PF01435">
    <property type="entry name" value="Peptidase_M48"/>
    <property type="match status" value="1"/>
</dbReference>
<evidence type="ECO:0000256" key="4">
    <source>
        <dbReference type="ARBA" id="ARBA00022670"/>
    </source>
</evidence>
<evidence type="ECO:0000313" key="14">
    <source>
        <dbReference type="EMBL" id="VVC77289.1"/>
    </source>
</evidence>
<dbReference type="PANTHER" id="PTHR43221:SF1">
    <property type="entry name" value="PROTEASE HTPX"/>
    <property type="match status" value="1"/>
</dbReference>
<evidence type="ECO:0000256" key="6">
    <source>
        <dbReference type="ARBA" id="ARBA00022723"/>
    </source>
</evidence>
<feature type="binding site" evidence="12">
    <location>
        <position position="152"/>
    </location>
    <ligand>
        <name>Zn(2+)</name>
        <dbReference type="ChEBI" id="CHEBI:29105"/>
        <note>catalytic</note>
    </ligand>
</feature>
<dbReference type="InterPro" id="IPR022919">
    <property type="entry name" value="Pept_M48_protease_HtpX"/>
</dbReference>
<dbReference type="GO" id="GO:0005886">
    <property type="term" value="C:plasma membrane"/>
    <property type="evidence" value="ECO:0007669"/>
    <property type="project" value="UniProtKB-SubCell"/>
</dbReference>
<dbReference type="Proteomes" id="UP000324194">
    <property type="component" value="Chromosome 2"/>
</dbReference>
<dbReference type="PANTHER" id="PTHR43221">
    <property type="entry name" value="PROTEASE HTPX"/>
    <property type="match status" value="1"/>
</dbReference>